<keyword evidence="1" id="KW-1133">Transmembrane helix</keyword>
<proteinExistence type="predicted"/>
<dbReference type="PANTHER" id="PTHR37490">
    <property type="entry name" value="EXPRESSED PROTEIN"/>
    <property type="match status" value="1"/>
</dbReference>
<dbReference type="PANTHER" id="PTHR37490:SF1">
    <property type="entry name" value="GLYCOSYLTRANSFERASE 2-LIKE DOMAIN-CONTAINING PROTEIN"/>
    <property type="match status" value="1"/>
</dbReference>
<evidence type="ECO:0000313" key="3">
    <source>
        <dbReference type="Proteomes" id="UP000698800"/>
    </source>
</evidence>
<dbReference type="EMBL" id="JAGHQL010000008">
    <property type="protein sequence ID" value="KAH0545251.1"/>
    <property type="molecule type" value="Genomic_DNA"/>
</dbReference>
<organism evidence="2 3">
    <name type="scientific">Glutinoglossum americanum</name>
    <dbReference type="NCBI Taxonomy" id="1670608"/>
    <lineage>
        <taxon>Eukaryota</taxon>
        <taxon>Fungi</taxon>
        <taxon>Dikarya</taxon>
        <taxon>Ascomycota</taxon>
        <taxon>Pezizomycotina</taxon>
        <taxon>Geoglossomycetes</taxon>
        <taxon>Geoglossales</taxon>
        <taxon>Geoglossaceae</taxon>
        <taxon>Glutinoglossum</taxon>
    </lineage>
</organism>
<keyword evidence="1" id="KW-0812">Transmembrane</keyword>
<feature type="transmembrane region" description="Helical" evidence="1">
    <location>
        <begin position="217"/>
        <end position="240"/>
    </location>
</feature>
<feature type="transmembrane region" description="Helical" evidence="1">
    <location>
        <begin position="128"/>
        <end position="148"/>
    </location>
</feature>
<keyword evidence="3" id="KW-1185">Reference proteome</keyword>
<evidence type="ECO:0000313" key="2">
    <source>
        <dbReference type="EMBL" id="KAH0545251.1"/>
    </source>
</evidence>
<feature type="transmembrane region" description="Helical" evidence="1">
    <location>
        <begin position="300"/>
        <end position="323"/>
    </location>
</feature>
<dbReference type="Proteomes" id="UP000698800">
    <property type="component" value="Unassembled WGS sequence"/>
</dbReference>
<reference evidence="2" key="1">
    <citation type="submission" date="2021-03" db="EMBL/GenBank/DDBJ databases">
        <title>Comparative genomics and phylogenomic investigation of the class Geoglossomycetes provide insights into ecological specialization and systematics.</title>
        <authorList>
            <person name="Melie T."/>
            <person name="Pirro S."/>
            <person name="Miller A.N."/>
            <person name="Quandt A."/>
        </authorList>
    </citation>
    <scope>NUCLEOTIDE SEQUENCE</scope>
    <source>
        <strain evidence="2">GBOQ0MN5Z8</strain>
    </source>
</reference>
<feature type="transmembrane region" description="Helical" evidence="1">
    <location>
        <begin position="261"/>
        <end position="280"/>
    </location>
</feature>
<dbReference type="OrthoDB" id="28755at2759"/>
<sequence>MRCVDSDYGVELASSSSSESGEAFEGAGKQAVNEGVMGWLRARLEDAFFSMFYQWDSSVVNVAAPGTMLHFSHPNDTLAWALSFIYILILLVLYTLQQQQSVLPDLPVIERVRCVFGRANWLPGRHDFLHWMVMMSAAVTCAISLPLLMQGLLHMQNLPVFVVFFPLAHVVDSIVFYCLTATENRVKDIHSSQRVTLEIWVVASASLVALYDEYRLTVNGLLFCGFGTVFLGIFRACFVISSNAAAPHEGSQASPAFGHSFITLALVVGLAISGLCSVAVEGSEPLTKLRGLATMTLVSVAAASAVGAVILGASLLAFSPVLARDSFPFHCGIPLPAYQVLPATVASLIVFIVATHSGTVYTSPVQIAAFLLASMSLLGFSTIQLACDHLIDRGRRFCTRSPRLGETAGTHYGLRCGGVFVVCFLLTLITPFTWLLCRGVALALESVDHSVTPHLDMHFRPTHRFDIVISMYDEDPQDVARILSAIQATNYISTLSHRIFIYTKHLDADEASLKSTIGADVVEKLENRGREGGTFLHHILHRWDDLAEQTMFIQAHVHNMREFVPRLNNYLRSNTGMLSLGFAGVLCDCNACSDRWGWSDDYGLVSPTYQQIYNRTCSQALLAYKGQFVASARRIRGTPQFIYKKLYDGITSPGVGWAHDKAIVKGRLDSPSAPFLGFTVERLWSILMQCSEPGIAVKCPSLLSRWRTGGNVEDCQCFDMV</sequence>
<feature type="transmembrane region" description="Helical" evidence="1">
    <location>
        <begin position="367"/>
        <end position="391"/>
    </location>
</feature>
<keyword evidence="1" id="KW-0472">Membrane</keyword>
<feature type="transmembrane region" description="Helical" evidence="1">
    <location>
        <begin position="78"/>
        <end position="96"/>
    </location>
</feature>
<feature type="transmembrane region" description="Helical" evidence="1">
    <location>
        <begin position="335"/>
        <end position="355"/>
    </location>
</feature>
<feature type="transmembrane region" description="Helical" evidence="1">
    <location>
        <begin position="160"/>
        <end position="182"/>
    </location>
</feature>
<comment type="caution">
    <text evidence="2">The sequence shown here is derived from an EMBL/GenBank/DDBJ whole genome shotgun (WGS) entry which is preliminary data.</text>
</comment>
<protein>
    <submittedName>
        <fullName evidence="2">Uncharacterized protein</fullName>
    </submittedName>
</protein>
<feature type="transmembrane region" description="Helical" evidence="1">
    <location>
        <begin position="412"/>
        <end position="436"/>
    </location>
</feature>
<dbReference type="AlphaFoldDB" id="A0A9P8I3G2"/>
<gene>
    <name evidence="2" type="ORF">FGG08_000705</name>
</gene>
<evidence type="ECO:0000256" key="1">
    <source>
        <dbReference type="SAM" id="Phobius"/>
    </source>
</evidence>
<accession>A0A9P8I3G2</accession>
<name>A0A9P8I3G2_9PEZI</name>